<evidence type="ECO:0000256" key="7">
    <source>
        <dbReference type="ARBA" id="ARBA00022989"/>
    </source>
</evidence>
<evidence type="ECO:0000256" key="9">
    <source>
        <dbReference type="SAM" id="Phobius"/>
    </source>
</evidence>
<proteinExistence type="inferred from homology"/>
<evidence type="ECO:0000256" key="8">
    <source>
        <dbReference type="ARBA" id="ARBA00023136"/>
    </source>
</evidence>
<feature type="transmembrane region" description="Helical" evidence="9">
    <location>
        <begin position="307"/>
        <end position="324"/>
    </location>
</feature>
<name>A0ABT7IHD3_9GAMM</name>
<feature type="transmembrane region" description="Helical" evidence="9">
    <location>
        <begin position="20"/>
        <end position="41"/>
    </location>
</feature>
<evidence type="ECO:0000256" key="6">
    <source>
        <dbReference type="ARBA" id="ARBA00022692"/>
    </source>
</evidence>
<comment type="similarity">
    <text evidence="2">Belongs to the binding-protein-dependent transport system permease family. AraH/RbsC subfamily.</text>
</comment>
<feature type="transmembrane region" description="Helical" evidence="9">
    <location>
        <begin position="256"/>
        <end position="275"/>
    </location>
</feature>
<keyword evidence="8 9" id="KW-0472">Membrane</keyword>
<feature type="transmembrane region" description="Helical" evidence="9">
    <location>
        <begin position="53"/>
        <end position="74"/>
    </location>
</feature>
<evidence type="ECO:0000256" key="5">
    <source>
        <dbReference type="ARBA" id="ARBA00022519"/>
    </source>
</evidence>
<sequence>MKALLDSFKPGLKGGEISPLQFFGKHGISVAFILCVVIFSLSTQKFLSTDNFLTVVMQASIIGTIALGVTFVVIGGNLDLSVGSLLSFATVLVVDLHDKVGPGAAILLMFVFTLLIGSVNGYLIGYLRLNSLIVTLGMLSAIQGITLVYSGGKNVDISDQENTWFAFFGREELFGIPIPALIFIVLGIVLQIVLLKSGFGRKIFAIGGNATASLFSGLRRNRLVFSTYLLSAFTTGCAALILGSRVMGSQNNVGEGYELLVLAGVILGGTSLLGGSGSIARTVIGVLILAMIQNGLLLLGFPYYTQWLVTWVVIIVAVWLDIAAKRGKLFSTY</sequence>
<dbReference type="EMBL" id="JASSVS010000015">
    <property type="protein sequence ID" value="MDL0433579.1"/>
    <property type="molecule type" value="Genomic_DNA"/>
</dbReference>
<gene>
    <name evidence="10" type="ORF">QPM17_20760</name>
</gene>
<reference evidence="10 11" key="1">
    <citation type="submission" date="2023-06" db="EMBL/GenBank/DDBJ databases">
        <title>Marinobacter azerbaijanicus a moderately halophilic, isolated from Urmia Lake in Azerbaijan region of Iran.</title>
        <authorList>
            <person name="Sanchez-Porro C."/>
            <person name="Aghdam E.M."/>
            <person name="Saheb S.M."/>
            <person name="Tarhriz V."/>
            <person name="Kazemi E."/>
            <person name="Ammozegar M.A."/>
            <person name="Ventosa A."/>
            <person name="Hejazi M.S."/>
        </authorList>
    </citation>
    <scope>NUCLEOTIDE SEQUENCE [LARGE SCALE GENOMIC DNA]</scope>
    <source>
        <strain evidence="10 11">TBZ242</strain>
    </source>
</reference>
<keyword evidence="4" id="KW-1003">Cell membrane</keyword>
<evidence type="ECO:0000256" key="3">
    <source>
        <dbReference type="ARBA" id="ARBA00022448"/>
    </source>
</evidence>
<dbReference type="RefSeq" id="WP_285393498.1">
    <property type="nucleotide sequence ID" value="NZ_JASSVS010000015.1"/>
</dbReference>
<evidence type="ECO:0000313" key="11">
    <source>
        <dbReference type="Proteomes" id="UP001227964"/>
    </source>
</evidence>
<feature type="transmembrane region" description="Helical" evidence="9">
    <location>
        <begin position="282"/>
        <end position="301"/>
    </location>
</feature>
<keyword evidence="7 9" id="KW-1133">Transmembrane helix</keyword>
<keyword evidence="3" id="KW-0813">Transport</keyword>
<keyword evidence="5" id="KW-0997">Cell inner membrane</keyword>
<evidence type="ECO:0000256" key="4">
    <source>
        <dbReference type="ARBA" id="ARBA00022475"/>
    </source>
</evidence>
<evidence type="ECO:0000313" key="10">
    <source>
        <dbReference type="EMBL" id="MDL0433579.1"/>
    </source>
</evidence>
<feature type="transmembrane region" description="Helical" evidence="9">
    <location>
        <begin position="173"/>
        <end position="193"/>
    </location>
</feature>
<comment type="caution">
    <text evidence="10">The sequence shown here is derived from an EMBL/GenBank/DDBJ whole genome shotgun (WGS) entry which is preliminary data.</text>
</comment>
<organism evidence="10 11">
    <name type="scientific">Marinobacter azerbaijanicus</name>
    <dbReference type="NCBI Taxonomy" id="3050455"/>
    <lineage>
        <taxon>Bacteria</taxon>
        <taxon>Pseudomonadati</taxon>
        <taxon>Pseudomonadota</taxon>
        <taxon>Gammaproteobacteria</taxon>
        <taxon>Pseudomonadales</taxon>
        <taxon>Marinobacteraceae</taxon>
        <taxon>Marinobacter</taxon>
    </lineage>
</organism>
<comment type="subcellular location">
    <subcellularLocation>
        <location evidence="1">Cell inner membrane</location>
        <topology evidence="1">Multi-pass membrane protein</topology>
    </subcellularLocation>
</comment>
<feature type="transmembrane region" description="Helical" evidence="9">
    <location>
        <begin position="131"/>
        <end position="152"/>
    </location>
</feature>
<evidence type="ECO:0000256" key="1">
    <source>
        <dbReference type="ARBA" id="ARBA00004429"/>
    </source>
</evidence>
<dbReference type="PANTHER" id="PTHR32196:SF21">
    <property type="entry name" value="ABC TRANSPORTER PERMEASE PROTEIN YPHD-RELATED"/>
    <property type="match status" value="1"/>
</dbReference>
<evidence type="ECO:0000256" key="2">
    <source>
        <dbReference type="ARBA" id="ARBA00007942"/>
    </source>
</evidence>
<dbReference type="Pfam" id="PF02653">
    <property type="entry name" value="BPD_transp_2"/>
    <property type="match status" value="1"/>
</dbReference>
<accession>A0ABT7IHD3</accession>
<protein>
    <submittedName>
        <fullName evidence="10">ABC transporter permease</fullName>
    </submittedName>
</protein>
<dbReference type="PANTHER" id="PTHR32196">
    <property type="entry name" value="ABC TRANSPORTER PERMEASE PROTEIN YPHD-RELATED-RELATED"/>
    <property type="match status" value="1"/>
</dbReference>
<feature type="transmembrane region" description="Helical" evidence="9">
    <location>
        <begin position="104"/>
        <end position="125"/>
    </location>
</feature>
<dbReference type="CDD" id="cd06579">
    <property type="entry name" value="TM_PBP1_transp_AraH_like"/>
    <property type="match status" value="1"/>
</dbReference>
<keyword evidence="11" id="KW-1185">Reference proteome</keyword>
<dbReference type="InterPro" id="IPR001851">
    <property type="entry name" value="ABC_transp_permease"/>
</dbReference>
<feature type="transmembrane region" description="Helical" evidence="9">
    <location>
        <begin position="225"/>
        <end position="244"/>
    </location>
</feature>
<keyword evidence="6 9" id="KW-0812">Transmembrane</keyword>
<dbReference type="Proteomes" id="UP001227964">
    <property type="component" value="Unassembled WGS sequence"/>
</dbReference>